<evidence type="ECO:0000256" key="15">
    <source>
        <dbReference type="ARBA" id="ARBA00049155"/>
    </source>
</evidence>
<dbReference type="GO" id="GO:0020037">
    <property type="term" value="F:heme binding"/>
    <property type="evidence" value="ECO:0007669"/>
    <property type="project" value="TreeGrafter"/>
</dbReference>
<dbReference type="OrthoDB" id="432685at2759"/>
<dbReference type="RefSeq" id="XP_033593568.1">
    <property type="nucleotide sequence ID" value="XM_033730544.1"/>
</dbReference>
<dbReference type="Gene3D" id="2.40.30.10">
    <property type="entry name" value="Translation factors"/>
    <property type="match status" value="1"/>
</dbReference>
<feature type="region of interest" description="Disordered" evidence="16">
    <location>
        <begin position="131"/>
        <end position="187"/>
    </location>
</feature>
<name>A0A6A6Q4P3_9PEZI</name>
<dbReference type="GO" id="GO:0006790">
    <property type="term" value="P:sulfur compound metabolic process"/>
    <property type="evidence" value="ECO:0007669"/>
    <property type="project" value="TreeGrafter"/>
</dbReference>
<evidence type="ECO:0000256" key="16">
    <source>
        <dbReference type="SAM" id="MobiDB-lite"/>
    </source>
</evidence>
<dbReference type="SUPFAM" id="SSF81296">
    <property type="entry name" value="E set domains"/>
    <property type="match status" value="1"/>
</dbReference>
<dbReference type="InterPro" id="IPR001199">
    <property type="entry name" value="Cyt_B5-like_heme/steroid-bd"/>
</dbReference>
<dbReference type="Pfam" id="PF00970">
    <property type="entry name" value="FAD_binding_6"/>
    <property type="match status" value="2"/>
</dbReference>
<keyword evidence="11" id="KW-0479">Metal-binding</keyword>
<dbReference type="GeneID" id="54471546"/>
<evidence type="ECO:0000313" key="19">
    <source>
        <dbReference type="EMBL" id="KAF2486999.1"/>
    </source>
</evidence>
<dbReference type="Gene3D" id="3.40.50.80">
    <property type="entry name" value="Nucleotide-binding domain of ferredoxin-NADP reductase (FNR) module"/>
    <property type="match status" value="1"/>
</dbReference>
<feature type="domain" description="FAD-binding FR-type" evidence="18">
    <location>
        <begin position="775"/>
        <end position="900"/>
    </location>
</feature>
<feature type="domain" description="Cytochrome b5 heme-binding" evidence="17">
    <location>
        <begin position="667"/>
        <end position="745"/>
    </location>
</feature>
<accession>A0A6A6Q4P3</accession>
<dbReference type="SUPFAM" id="SSF56524">
    <property type="entry name" value="Oxidoreductase molybdopterin-binding domain"/>
    <property type="match status" value="1"/>
</dbReference>
<dbReference type="Pfam" id="PF00175">
    <property type="entry name" value="NAD_binding_1"/>
    <property type="match status" value="1"/>
</dbReference>
<protein>
    <recommendedName>
        <fullName evidence="8">Nitrate reductase [NADPH]</fullName>
        <ecNumber evidence="7">1.7.1.3</ecNumber>
    </recommendedName>
</protein>
<feature type="compositionally biased region" description="Basic and acidic residues" evidence="16">
    <location>
        <begin position="30"/>
        <end position="40"/>
    </location>
</feature>
<dbReference type="Gene3D" id="3.10.120.10">
    <property type="entry name" value="Cytochrome b5-like heme/steroid binding domain"/>
    <property type="match status" value="1"/>
</dbReference>
<dbReference type="GO" id="GO:0043546">
    <property type="term" value="F:molybdopterin cofactor binding"/>
    <property type="evidence" value="ECO:0007669"/>
    <property type="project" value="TreeGrafter"/>
</dbReference>
<dbReference type="Gene3D" id="2.60.40.650">
    <property type="match status" value="1"/>
</dbReference>
<evidence type="ECO:0000256" key="6">
    <source>
        <dbReference type="ARBA" id="ARBA00011738"/>
    </source>
</evidence>
<feature type="region of interest" description="Disordered" evidence="16">
    <location>
        <begin position="1"/>
        <end position="63"/>
    </location>
</feature>
<dbReference type="EC" id="1.7.1.3" evidence="7"/>
<dbReference type="GO" id="GO:0042128">
    <property type="term" value="P:nitrate assimilation"/>
    <property type="evidence" value="ECO:0007669"/>
    <property type="project" value="UniProtKB-KW"/>
</dbReference>
<evidence type="ECO:0000256" key="10">
    <source>
        <dbReference type="ARBA" id="ARBA00022630"/>
    </source>
</evidence>
<feature type="compositionally biased region" description="Basic and acidic residues" evidence="16">
    <location>
        <begin position="167"/>
        <end position="187"/>
    </location>
</feature>
<dbReference type="InterPro" id="IPR036400">
    <property type="entry name" value="Cyt_B5-like_heme/steroid_sf"/>
</dbReference>
<dbReference type="InterPro" id="IPR008333">
    <property type="entry name" value="Cbr1-like_FAD-bd_dom"/>
</dbReference>
<dbReference type="CDD" id="cd06183">
    <property type="entry name" value="cyt_b5_reduct_like"/>
    <property type="match status" value="1"/>
</dbReference>
<evidence type="ECO:0000256" key="2">
    <source>
        <dbReference type="ARBA" id="ARBA00001971"/>
    </source>
</evidence>
<proteinExistence type="inferred from homology"/>
<comment type="cofactor">
    <cofactor evidence="2">
        <name>heme</name>
        <dbReference type="ChEBI" id="CHEBI:30413"/>
    </cofactor>
</comment>
<dbReference type="InterPro" id="IPR017938">
    <property type="entry name" value="Riboflavin_synthase-like_b-brl"/>
</dbReference>
<dbReference type="SUPFAM" id="SSF55856">
    <property type="entry name" value="Cytochrome b5-like heme/steroid binding domain"/>
    <property type="match status" value="1"/>
</dbReference>
<dbReference type="AlphaFoldDB" id="A0A6A6Q4P3"/>
<dbReference type="PANTHER" id="PTHR19372">
    <property type="entry name" value="SULFITE REDUCTASE"/>
    <property type="match status" value="1"/>
</dbReference>
<gene>
    <name evidence="19" type="ORF">BDY17DRAFT_244547</name>
</gene>
<dbReference type="Proteomes" id="UP000799767">
    <property type="component" value="Unassembled WGS sequence"/>
</dbReference>
<evidence type="ECO:0000256" key="5">
    <source>
        <dbReference type="ARBA" id="ARBA00006253"/>
    </source>
</evidence>
<dbReference type="Gene3D" id="3.90.420.10">
    <property type="entry name" value="Oxidoreductase, molybdopterin-binding domain"/>
    <property type="match status" value="1"/>
</dbReference>
<dbReference type="InterPro" id="IPR008335">
    <property type="entry name" value="Mopterin_OxRdtase_euk"/>
</dbReference>
<evidence type="ECO:0000256" key="12">
    <source>
        <dbReference type="ARBA" id="ARBA00022827"/>
    </source>
</evidence>
<dbReference type="InterPro" id="IPR017927">
    <property type="entry name" value="FAD-bd_FR_type"/>
</dbReference>
<comment type="similarity">
    <text evidence="5">Belongs to the nitrate reductase family.</text>
</comment>
<dbReference type="InterPro" id="IPR039261">
    <property type="entry name" value="FNR_nucleotide-bd"/>
</dbReference>
<dbReference type="EMBL" id="MU001631">
    <property type="protein sequence ID" value="KAF2486999.1"/>
    <property type="molecule type" value="Genomic_DNA"/>
</dbReference>
<evidence type="ECO:0000256" key="4">
    <source>
        <dbReference type="ARBA" id="ARBA00003838"/>
    </source>
</evidence>
<dbReference type="PROSITE" id="PS51384">
    <property type="entry name" value="FAD_FR"/>
    <property type="match status" value="1"/>
</dbReference>
<dbReference type="InterPro" id="IPR036374">
    <property type="entry name" value="OxRdtase_Mopterin-bd_sf"/>
</dbReference>
<dbReference type="InterPro" id="IPR005066">
    <property type="entry name" value="MoCF_OxRdtse_dimer"/>
</dbReference>
<dbReference type="GO" id="GO:0050464">
    <property type="term" value="F:nitrate reductase (NADPH) activity"/>
    <property type="evidence" value="ECO:0007669"/>
    <property type="project" value="UniProtKB-EC"/>
</dbReference>
<dbReference type="Pfam" id="PF00173">
    <property type="entry name" value="Cyt-b5"/>
    <property type="match status" value="1"/>
</dbReference>
<sequence>MPLAHPQDDRKVTKQNPSGSSTEEIANEPDWARAGHEHYAGYKNRSGRRPGVVGRSDEEDEVDVQASWDELKETQQKERDGHLVNWQDAIRSEKDLSLYHPEGHPNGWRYVLDYTEDGIGNQQKWPANLRKWEKQRQQQEKKEQQQQDPKNQGKDKSDQKSSQQNGEADHNGEGEGQQDNRSEDEKLRDKYTPQQIALLRAVQHESEYMANLETNDGTGHSTVRNRTTIAIDEADQFTPDNWVPRAPDLFRLTGKHPLNAEAPLRELFEAGMITPNELFYVRNHGAVPRLLWEYHQLEVCYRGQSKRFSMDHIKSKFHSINIPVFVGCQGGRRKEMNMLKRTKGFGFGAGAIGCAYWKGPLLRDVLMASGVPAHMPDEDRKKYHVHLQGADNPGQALYETSIPFEYIMDSTNDVILAYEMNDVPLPPDHGYPIRIIIPGYIGGRQVKWLQKVWVSDKENDSYYHIWDNRFVPSFVTTNDDELAVAMFHHPDTALYEQCLNSAITVPHHGDTIPLENVAKGVMYRVKGFAFNGRGDAIKRVEVSLDDGKSWYYCIRRFPPAPVRHGKKYWTWCFWHVDIDIGDIVSAPSIRVRAWDVKMLTQPEQPTWNLLGSLNNAQYTVKPEMVNDDSPHVLFRHPVEPANKDGGWMKESAENLIAEAAMKTDAPNKQFTRAEIEKHDKEDDCWIVIDNKVYDATSVMSWHPGGKAPIMMHAGAVHYDTTEEFSSVHDDYAHQKLDECVLGVVTDKTKSFIERTRQDKAKSGTEIPADQALQKHRWVPAKLLERDWVSHDTAVYKFALPGDTEFLGLGTCQHIEFGFHLRDRMLIRQYTPTKPVLPRDCGIDAGNDAELHDGSGSFQLIVKTYFPDEDQPGGALSNILAAIPIGESVEMRGPTGEIVYHGAGKFNIVGQEKSFKKISLVLGGTGLTPGYSLIARISLDPKDTTELRVIDANKSEQDILLKEDLSRFEQESNGRLRITHVLSHPSDGWKGLKGHVTKETMREHLFPPAEDSLVLLCGPPSMIHKAALPALQEWGYDPDTNMFGL</sequence>
<comment type="cofactor">
    <cofactor evidence="1">
        <name>Mo-molybdopterin</name>
        <dbReference type="ChEBI" id="CHEBI:71302"/>
    </cofactor>
</comment>
<dbReference type="Pfam" id="PF03404">
    <property type="entry name" value="Mo-co_dimer"/>
    <property type="match status" value="1"/>
</dbReference>
<evidence type="ECO:0000259" key="18">
    <source>
        <dbReference type="PROSITE" id="PS51384"/>
    </source>
</evidence>
<dbReference type="Pfam" id="PF00174">
    <property type="entry name" value="Oxidored_molyb"/>
    <property type="match status" value="1"/>
</dbReference>
<keyword evidence="20" id="KW-1185">Reference proteome</keyword>
<dbReference type="InterPro" id="IPR014756">
    <property type="entry name" value="Ig_E-set"/>
</dbReference>
<evidence type="ECO:0000313" key="20">
    <source>
        <dbReference type="Proteomes" id="UP000799767"/>
    </source>
</evidence>
<keyword evidence="9" id="KW-0500">Molybdenum</keyword>
<evidence type="ECO:0000256" key="3">
    <source>
        <dbReference type="ARBA" id="ARBA00001974"/>
    </source>
</evidence>
<comment type="subunit">
    <text evidence="6">Homodimer.</text>
</comment>
<evidence type="ECO:0000256" key="14">
    <source>
        <dbReference type="ARBA" id="ARBA00023063"/>
    </source>
</evidence>
<keyword evidence="13" id="KW-0560">Oxidoreductase</keyword>
<dbReference type="SUPFAM" id="SSF63380">
    <property type="entry name" value="Riboflavin synthase domain-like"/>
    <property type="match status" value="1"/>
</dbReference>
<keyword evidence="14" id="KW-0534">Nitrate assimilation</keyword>
<reference evidence="19" key="1">
    <citation type="journal article" date="2020" name="Stud. Mycol.">
        <title>101 Dothideomycetes genomes: a test case for predicting lifestyles and emergence of pathogens.</title>
        <authorList>
            <person name="Haridas S."/>
            <person name="Albert R."/>
            <person name="Binder M."/>
            <person name="Bloem J."/>
            <person name="Labutti K."/>
            <person name="Salamov A."/>
            <person name="Andreopoulos B."/>
            <person name="Baker S."/>
            <person name="Barry K."/>
            <person name="Bills G."/>
            <person name="Bluhm B."/>
            <person name="Cannon C."/>
            <person name="Castanera R."/>
            <person name="Culley D."/>
            <person name="Daum C."/>
            <person name="Ezra D."/>
            <person name="Gonzalez J."/>
            <person name="Henrissat B."/>
            <person name="Kuo A."/>
            <person name="Liang C."/>
            <person name="Lipzen A."/>
            <person name="Lutzoni F."/>
            <person name="Magnuson J."/>
            <person name="Mondo S."/>
            <person name="Nolan M."/>
            <person name="Ohm R."/>
            <person name="Pangilinan J."/>
            <person name="Park H.-J."/>
            <person name="Ramirez L."/>
            <person name="Alfaro M."/>
            <person name="Sun H."/>
            <person name="Tritt A."/>
            <person name="Yoshinaga Y."/>
            <person name="Zwiers L.-H."/>
            <person name="Turgeon B."/>
            <person name="Goodwin S."/>
            <person name="Spatafora J."/>
            <person name="Crous P."/>
            <person name="Grigoriev I."/>
        </authorList>
    </citation>
    <scope>NUCLEOTIDE SEQUENCE</scope>
    <source>
        <strain evidence="19">CBS 113389</strain>
    </source>
</reference>
<dbReference type="PANTHER" id="PTHR19372:SF7">
    <property type="entry name" value="SULFITE OXIDASE, MITOCHONDRIAL"/>
    <property type="match status" value="1"/>
</dbReference>
<comment type="function">
    <text evidence="4">Nitrate reductase is a key enzyme involved in the first step of nitrate assimilation in plants, fungi and bacteria.</text>
</comment>
<dbReference type="InterPro" id="IPR001433">
    <property type="entry name" value="OxRdtase_FAD/NAD-bd"/>
</dbReference>
<evidence type="ECO:0000256" key="8">
    <source>
        <dbReference type="ARBA" id="ARBA00015499"/>
    </source>
</evidence>
<dbReference type="SMART" id="SM01117">
    <property type="entry name" value="Cyt-b5"/>
    <property type="match status" value="1"/>
</dbReference>
<dbReference type="GO" id="GO:0030151">
    <property type="term" value="F:molybdenum ion binding"/>
    <property type="evidence" value="ECO:0007669"/>
    <property type="project" value="InterPro"/>
</dbReference>
<feature type="compositionally biased region" description="Basic and acidic residues" evidence="16">
    <location>
        <begin position="131"/>
        <end position="159"/>
    </location>
</feature>
<comment type="cofactor">
    <cofactor evidence="3">
        <name>FAD</name>
        <dbReference type="ChEBI" id="CHEBI:57692"/>
    </cofactor>
</comment>
<dbReference type="GO" id="GO:0008482">
    <property type="term" value="F:sulfite oxidase activity"/>
    <property type="evidence" value="ECO:0007669"/>
    <property type="project" value="TreeGrafter"/>
</dbReference>
<organism evidence="19 20">
    <name type="scientific">Neohortaea acidophila</name>
    <dbReference type="NCBI Taxonomy" id="245834"/>
    <lineage>
        <taxon>Eukaryota</taxon>
        <taxon>Fungi</taxon>
        <taxon>Dikarya</taxon>
        <taxon>Ascomycota</taxon>
        <taxon>Pezizomycotina</taxon>
        <taxon>Dothideomycetes</taxon>
        <taxon>Dothideomycetidae</taxon>
        <taxon>Mycosphaerellales</taxon>
        <taxon>Teratosphaeriaceae</taxon>
        <taxon>Neohortaea</taxon>
    </lineage>
</organism>
<dbReference type="PRINTS" id="PR00406">
    <property type="entry name" value="CYTB5RDTASE"/>
</dbReference>
<evidence type="ECO:0000256" key="7">
    <source>
        <dbReference type="ARBA" id="ARBA00012673"/>
    </source>
</evidence>
<feature type="compositionally biased region" description="Basic and acidic residues" evidence="16">
    <location>
        <begin position="1"/>
        <end position="12"/>
    </location>
</feature>
<dbReference type="PROSITE" id="PS50255">
    <property type="entry name" value="CYTOCHROME_B5_2"/>
    <property type="match status" value="1"/>
</dbReference>
<evidence type="ECO:0000256" key="1">
    <source>
        <dbReference type="ARBA" id="ARBA00001924"/>
    </source>
</evidence>
<keyword evidence="10" id="KW-0285">Flavoprotein</keyword>
<comment type="catalytic activity">
    <reaction evidence="15">
        <text>nitrite + NADP(+) + H2O = nitrate + NADPH + H(+)</text>
        <dbReference type="Rhea" id="RHEA:19061"/>
        <dbReference type="ChEBI" id="CHEBI:15377"/>
        <dbReference type="ChEBI" id="CHEBI:15378"/>
        <dbReference type="ChEBI" id="CHEBI:16301"/>
        <dbReference type="ChEBI" id="CHEBI:17632"/>
        <dbReference type="ChEBI" id="CHEBI:57783"/>
        <dbReference type="ChEBI" id="CHEBI:58349"/>
        <dbReference type="EC" id="1.7.1.3"/>
    </reaction>
</comment>
<evidence type="ECO:0000256" key="11">
    <source>
        <dbReference type="ARBA" id="ARBA00022723"/>
    </source>
</evidence>
<evidence type="ECO:0000256" key="9">
    <source>
        <dbReference type="ARBA" id="ARBA00022505"/>
    </source>
</evidence>
<evidence type="ECO:0000259" key="17">
    <source>
        <dbReference type="PROSITE" id="PS50255"/>
    </source>
</evidence>
<dbReference type="SUPFAM" id="SSF52343">
    <property type="entry name" value="Ferredoxin reductase-like, C-terminal NADP-linked domain"/>
    <property type="match status" value="1"/>
</dbReference>
<feature type="compositionally biased region" description="Polar residues" evidence="16">
    <location>
        <begin position="14"/>
        <end position="24"/>
    </location>
</feature>
<dbReference type="InterPro" id="IPR000572">
    <property type="entry name" value="OxRdtase_Mopterin-bd_dom"/>
</dbReference>
<keyword evidence="12" id="KW-0274">FAD</keyword>
<dbReference type="PRINTS" id="PR00407">
    <property type="entry name" value="EUMOPTERIN"/>
</dbReference>
<evidence type="ECO:0000256" key="13">
    <source>
        <dbReference type="ARBA" id="ARBA00023002"/>
    </source>
</evidence>